<dbReference type="InterPro" id="IPR018114">
    <property type="entry name" value="TRYPSIN_HIS"/>
</dbReference>
<keyword evidence="4 11" id="KW-0645">Protease</keyword>
<comment type="subcellular location">
    <subcellularLocation>
        <location evidence="1">Secreted</location>
        <location evidence="1">Extracellular space</location>
    </subcellularLocation>
</comment>
<evidence type="ECO:0000256" key="8">
    <source>
        <dbReference type="ARBA" id="ARBA00023240"/>
    </source>
</evidence>
<dbReference type="InterPro" id="IPR043504">
    <property type="entry name" value="Peptidase_S1_PA_chymotrypsin"/>
</dbReference>
<evidence type="ECO:0000313" key="14">
    <source>
        <dbReference type="EMBL" id="CAK1540237.1"/>
    </source>
</evidence>
<keyword evidence="5 11" id="KW-0378">Hydrolase</keyword>
<evidence type="ECO:0000256" key="3">
    <source>
        <dbReference type="ARBA" id="ARBA00022656"/>
    </source>
</evidence>
<proteinExistence type="inferred from homology"/>
<dbReference type="PROSITE" id="PS50240">
    <property type="entry name" value="TRYPSIN_DOM"/>
    <property type="match status" value="1"/>
</dbReference>
<dbReference type="CDD" id="cd00190">
    <property type="entry name" value="Tryp_SPc"/>
    <property type="match status" value="1"/>
</dbReference>
<dbReference type="PRINTS" id="PR00722">
    <property type="entry name" value="CHYMOTRYPSIN"/>
</dbReference>
<dbReference type="PROSITE" id="PS00134">
    <property type="entry name" value="TRYPSIN_HIS"/>
    <property type="match status" value="1"/>
</dbReference>
<evidence type="ECO:0000313" key="15">
    <source>
        <dbReference type="Proteomes" id="UP001497472"/>
    </source>
</evidence>
<dbReference type="InterPro" id="IPR001254">
    <property type="entry name" value="Trypsin_dom"/>
</dbReference>
<dbReference type="GO" id="GO:0004252">
    <property type="term" value="F:serine-type endopeptidase activity"/>
    <property type="evidence" value="ECO:0007669"/>
    <property type="project" value="InterPro"/>
</dbReference>
<reference evidence="14 15" key="1">
    <citation type="submission" date="2023-11" db="EMBL/GenBank/DDBJ databases">
        <authorList>
            <person name="Okamura Y."/>
        </authorList>
    </citation>
    <scope>NUCLEOTIDE SEQUENCE [LARGE SCALE GENOMIC DNA]</scope>
</reference>
<evidence type="ECO:0000256" key="1">
    <source>
        <dbReference type="ARBA" id="ARBA00004239"/>
    </source>
</evidence>
<keyword evidence="3" id="KW-0800">Toxin</keyword>
<comment type="caution">
    <text evidence="14">The sequence shown here is derived from an EMBL/GenBank/DDBJ whole genome shotgun (WGS) entry which is preliminary data.</text>
</comment>
<protein>
    <recommendedName>
        <fullName evidence="13">Peptidase S1 domain-containing protein</fullName>
    </recommendedName>
</protein>
<dbReference type="EMBL" id="CAVLEF010000001">
    <property type="protein sequence ID" value="CAK1540237.1"/>
    <property type="molecule type" value="Genomic_DNA"/>
</dbReference>
<keyword evidence="8" id="KW-1199">Hemostasis impairing toxin</keyword>
<evidence type="ECO:0000256" key="4">
    <source>
        <dbReference type="ARBA" id="ARBA00022670"/>
    </source>
</evidence>
<dbReference type="InterPro" id="IPR033116">
    <property type="entry name" value="TRYPSIN_SER"/>
</dbReference>
<evidence type="ECO:0000256" key="11">
    <source>
        <dbReference type="RuleBase" id="RU363034"/>
    </source>
</evidence>
<keyword evidence="15" id="KW-1185">Reference proteome</keyword>
<evidence type="ECO:0000256" key="7">
    <source>
        <dbReference type="ARBA" id="ARBA00023157"/>
    </source>
</evidence>
<dbReference type="SUPFAM" id="SSF50494">
    <property type="entry name" value="Trypsin-like serine proteases"/>
    <property type="match status" value="1"/>
</dbReference>
<evidence type="ECO:0000256" key="9">
    <source>
        <dbReference type="ARBA" id="ARBA00055534"/>
    </source>
</evidence>
<dbReference type="Gene3D" id="2.40.10.10">
    <property type="entry name" value="Trypsin-like serine proteases"/>
    <property type="match status" value="1"/>
</dbReference>
<organism evidence="14 15">
    <name type="scientific">Leptosia nina</name>
    <dbReference type="NCBI Taxonomy" id="320188"/>
    <lineage>
        <taxon>Eukaryota</taxon>
        <taxon>Metazoa</taxon>
        <taxon>Ecdysozoa</taxon>
        <taxon>Arthropoda</taxon>
        <taxon>Hexapoda</taxon>
        <taxon>Insecta</taxon>
        <taxon>Pterygota</taxon>
        <taxon>Neoptera</taxon>
        <taxon>Endopterygota</taxon>
        <taxon>Lepidoptera</taxon>
        <taxon>Glossata</taxon>
        <taxon>Ditrysia</taxon>
        <taxon>Papilionoidea</taxon>
        <taxon>Pieridae</taxon>
        <taxon>Pierinae</taxon>
        <taxon>Leptosia</taxon>
    </lineage>
</organism>
<dbReference type="InterPro" id="IPR009003">
    <property type="entry name" value="Peptidase_S1_PA"/>
</dbReference>
<feature type="signal peptide" evidence="12">
    <location>
        <begin position="1"/>
        <end position="17"/>
    </location>
</feature>
<evidence type="ECO:0000256" key="2">
    <source>
        <dbReference type="ARBA" id="ARBA00007664"/>
    </source>
</evidence>
<dbReference type="FunFam" id="2.40.10.10:FF:000068">
    <property type="entry name" value="transmembrane protease serine 2"/>
    <property type="match status" value="1"/>
</dbReference>
<evidence type="ECO:0000256" key="12">
    <source>
        <dbReference type="SAM" id="SignalP"/>
    </source>
</evidence>
<evidence type="ECO:0000259" key="13">
    <source>
        <dbReference type="PROSITE" id="PS50240"/>
    </source>
</evidence>
<dbReference type="Pfam" id="PF00089">
    <property type="entry name" value="Trypsin"/>
    <property type="match status" value="1"/>
</dbReference>
<dbReference type="InterPro" id="IPR050430">
    <property type="entry name" value="Peptidase_S1"/>
</dbReference>
<dbReference type="GO" id="GO:0090729">
    <property type="term" value="F:toxin activity"/>
    <property type="evidence" value="ECO:0007669"/>
    <property type="project" value="UniProtKB-KW"/>
</dbReference>
<dbReference type="PANTHER" id="PTHR24276:SF91">
    <property type="entry name" value="AT26814P-RELATED"/>
    <property type="match status" value="1"/>
</dbReference>
<dbReference type="SMART" id="SM00020">
    <property type="entry name" value="Tryp_SPc"/>
    <property type="match status" value="1"/>
</dbReference>
<keyword evidence="6 11" id="KW-0720">Serine protease</keyword>
<keyword evidence="7" id="KW-1015">Disulfide bond</keyword>
<evidence type="ECO:0000256" key="10">
    <source>
        <dbReference type="ARBA" id="ARBA00084094"/>
    </source>
</evidence>
<keyword evidence="12" id="KW-0732">Signal</keyword>
<comment type="similarity">
    <text evidence="2">Belongs to the peptidase S1 family.</text>
</comment>
<feature type="chain" id="PRO_5043606434" description="Peptidase S1 domain-containing protein" evidence="12">
    <location>
        <begin position="18"/>
        <end position="263"/>
    </location>
</feature>
<keyword evidence="10" id="KW-1205">Fibrinolytic toxin</keyword>
<name>A0AAV1IW97_9NEOP</name>
<dbReference type="PROSITE" id="PS00135">
    <property type="entry name" value="TRYPSIN_SER"/>
    <property type="match status" value="1"/>
</dbReference>
<dbReference type="GO" id="GO:0005576">
    <property type="term" value="C:extracellular region"/>
    <property type="evidence" value="ECO:0007669"/>
    <property type="project" value="UniProtKB-SubCell"/>
</dbReference>
<sequence length="263" mass="28501">MGIFFLILGLLTVNVSGWNLQESRQQRIVGGDVTTIDQYPSAALILLYSCFDHVFSSVCGASIISDRAVLTAAHCISDYVPVSYWQTRVGSSFGNRGGFVHQASKVLIHPEYNSRGILNDIGIIQTSTPFTFSSYVSAASFAGRNYYLPDNEPVTAIGWGMNDTINQSGSEQLNRVHLHTINWNLCDSIFREVGSPIGEEVLCIGIPGGGVGGQCAGDSGSPVYHYGVIVGVCSWGHGECDNPRFPHINAMVSRYADWIVQNS</sequence>
<feature type="domain" description="Peptidase S1" evidence="13">
    <location>
        <begin position="28"/>
        <end position="263"/>
    </location>
</feature>
<dbReference type="AlphaFoldDB" id="A0AAV1IW97"/>
<comment type="function">
    <text evidence="9">Fibrinolytic activity; shows preferential cleavage of Arg-Gly bonds in all three fibrinogen chains. Contact with the caterpillars causes severe bleeding, due the anticoagulant effect of the protein.</text>
</comment>
<accession>A0AAV1IW97</accession>
<dbReference type="InterPro" id="IPR001314">
    <property type="entry name" value="Peptidase_S1A"/>
</dbReference>
<evidence type="ECO:0000256" key="6">
    <source>
        <dbReference type="ARBA" id="ARBA00022825"/>
    </source>
</evidence>
<dbReference type="PANTHER" id="PTHR24276">
    <property type="entry name" value="POLYSERASE-RELATED"/>
    <property type="match status" value="1"/>
</dbReference>
<dbReference type="GO" id="GO:0006508">
    <property type="term" value="P:proteolysis"/>
    <property type="evidence" value="ECO:0007669"/>
    <property type="project" value="UniProtKB-KW"/>
</dbReference>
<gene>
    <name evidence="14" type="ORF">LNINA_LOCUS306</name>
</gene>
<dbReference type="Proteomes" id="UP001497472">
    <property type="component" value="Unassembled WGS sequence"/>
</dbReference>
<evidence type="ECO:0000256" key="5">
    <source>
        <dbReference type="ARBA" id="ARBA00022801"/>
    </source>
</evidence>